<evidence type="ECO:0000256" key="1">
    <source>
        <dbReference type="SAM" id="MobiDB-lite"/>
    </source>
</evidence>
<comment type="caution">
    <text evidence="4">The sequence shown here is derived from an EMBL/GenBank/DDBJ whole genome shotgun (WGS) entry which is preliminary data.</text>
</comment>
<evidence type="ECO:0000256" key="2">
    <source>
        <dbReference type="SAM" id="SignalP"/>
    </source>
</evidence>
<dbReference type="Pfam" id="PF12680">
    <property type="entry name" value="SnoaL_2"/>
    <property type="match status" value="1"/>
</dbReference>
<proteinExistence type="predicted"/>
<feature type="region of interest" description="Disordered" evidence="1">
    <location>
        <begin position="138"/>
        <end position="162"/>
    </location>
</feature>
<dbReference type="InterPro" id="IPR037401">
    <property type="entry name" value="SnoaL-like"/>
</dbReference>
<feature type="compositionally biased region" description="Basic and acidic residues" evidence="1">
    <location>
        <begin position="148"/>
        <end position="162"/>
    </location>
</feature>
<sequence>MKTLSQPLPACLVLAAAALPALGAPPPQADATLWQRECDFADTMARRDLDAFGRFVAEQAVFHSGPAPLRGRAAVQAYWRRFYTEAQAPFSWYPDVAELLEPDRLAHTSGPVFGPDGALVARFHTVWRKEADGQWRVLLDHGGPASPGDRDRHPRPDPEACR</sequence>
<organism evidence="4 5">
    <name type="scientific">Roseateles subflavus</name>
    <dbReference type="NCBI Taxonomy" id="3053353"/>
    <lineage>
        <taxon>Bacteria</taxon>
        <taxon>Pseudomonadati</taxon>
        <taxon>Pseudomonadota</taxon>
        <taxon>Betaproteobacteria</taxon>
        <taxon>Burkholderiales</taxon>
        <taxon>Sphaerotilaceae</taxon>
        <taxon>Roseateles</taxon>
    </lineage>
</organism>
<keyword evidence="2" id="KW-0732">Signal</keyword>
<evidence type="ECO:0000259" key="3">
    <source>
        <dbReference type="Pfam" id="PF12680"/>
    </source>
</evidence>
<keyword evidence="5" id="KW-1185">Reference proteome</keyword>
<name>A0ABT7LM11_9BURK</name>
<evidence type="ECO:0000313" key="4">
    <source>
        <dbReference type="EMBL" id="MDL5033904.1"/>
    </source>
</evidence>
<feature type="domain" description="SnoaL-like" evidence="3">
    <location>
        <begin position="40"/>
        <end position="136"/>
    </location>
</feature>
<evidence type="ECO:0000313" key="5">
    <source>
        <dbReference type="Proteomes" id="UP001238603"/>
    </source>
</evidence>
<dbReference type="Proteomes" id="UP001238603">
    <property type="component" value="Unassembled WGS sequence"/>
</dbReference>
<feature type="signal peptide" evidence="2">
    <location>
        <begin position="1"/>
        <end position="23"/>
    </location>
</feature>
<dbReference type="InterPro" id="IPR032710">
    <property type="entry name" value="NTF2-like_dom_sf"/>
</dbReference>
<accession>A0ABT7LM11</accession>
<reference evidence="4 5" key="1">
    <citation type="submission" date="2023-06" db="EMBL/GenBank/DDBJ databases">
        <title>Pelomonas sp. APW6 16S ribosomal RNA gene genome sequencing and assembly.</title>
        <authorList>
            <person name="Woo H."/>
        </authorList>
    </citation>
    <scope>NUCLEOTIDE SEQUENCE [LARGE SCALE GENOMIC DNA]</scope>
    <source>
        <strain evidence="4 5">APW6</strain>
    </source>
</reference>
<gene>
    <name evidence="4" type="ORF">QRD43_18490</name>
</gene>
<dbReference type="SUPFAM" id="SSF54427">
    <property type="entry name" value="NTF2-like"/>
    <property type="match status" value="1"/>
</dbReference>
<dbReference type="Gene3D" id="3.10.450.50">
    <property type="match status" value="1"/>
</dbReference>
<feature type="chain" id="PRO_5046705409" evidence="2">
    <location>
        <begin position="24"/>
        <end position="162"/>
    </location>
</feature>
<protein>
    <submittedName>
        <fullName evidence="4">Nuclear transport factor 2 family protein</fullName>
    </submittedName>
</protein>
<dbReference type="RefSeq" id="WP_285983985.1">
    <property type="nucleotide sequence ID" value="NZ_JASVDS010000006.1"/>
</dbReference>
<dbReference type="EMBL" id="JASVDS010000006">
    <property type="protein sequence ID" value="MDL5033904.1"/>
    <property type="molecule type" value="Genomic_DNA"/>
</dbReference>